<feature type="compositionally biased region" description="Low complexity" evidence="6">
    <location>
        <begin position="45"/>
        <end position="58"/>
    </location>
</feature>
<evidence type="ECO:0000259" key="8">
    <source>
        <dbReference type="Pfam" id="PF06271"/>
    </source>
</evidence>
<dbReference type="InterPro" id="IPR051791">
    <property type="entry name" value="Pra-immunoreactive"/>
</dbReference>
<keyword evidence="2" id="KW-1003">Cell membrane</keyword>
<dbReference type="Pfam" id="PF06271">
    <property type="entry name" value="RDD"/>
    <property type="match status" value="1"/>
</dbReference>
<evidence type="ECO:0000256" key="2">
    <source>
        <dbReference type="ARBA" id="ARBA00022475"/>
    </source>
</evidence>
<evidence type="ECO:0000313" key="11">
    <source>
        <dbReference type="Proteomes" id="UP000019494"/>
    </source>
</evidence>
<evidence type="ECO:0000256" key="4">
    <source>
        <dbReference type="ARBA" id="ARBA00022989"/>
    </source>
</evidence>
<accession>W9GJL2</accession>
<keyword evidence="3 7" id="KW-0812">Transmembrane</keyword>
<evidence type="ECO:0000256" key="7">
    <source>
        <dbReference type="SAM" id="Phobius"/>
    </source>
</evidence>
<comment type="caution">
    <text evidence="10">The sequence shown here is derived from an EMBL/GenBank/DDBJ whole genome shotgun (WGS) entry which is preliminary data.</text>
</comment>
<keyword evidence="11" id="KW-1185">Reference proteome</keyword>
<evidence type="ECO:0000259" key="9">
    <source>
        <dbReference type="Pfam" id="PF10708"/>
    </source>
</evidence>
<feature type="compositionally biased region" description="Polar residues" evidence="6">
    <location>
        <begin position="28"/>
        <end position="44"/>
    </location>
</feature>
<feature type="domain" description="DUF2510" evidence="9">
    <location>
        <begin position="7"/>
        <end position="38"/>
    </location>
</feature>
<protein>
    <recommendedName>
        <fullName evidence="12">RDD family protein</fullName>
    </recommendedName>
</protein>
<dbReference type="RefSeq" id="WP_034715463.1">
    <property type="nucleotide sequence ID" value="NZ_AWQS01000047.1"/>
</dbReference>
<evidence type="ECO:0000256" key="6">
    <source>
        <dbReference type="SAM" id="MobiDB-lite"/>
    </source>
</evidence>
<dbReference type="PANTHER" id="PTHR36115">
    <property type="entry name" value="PROLINE-RICH ANTIGEN HOMOLOG-RELATED"/>
    <property type="match status" value="1"/>
</dbReference>
<reference evidence="11" key="1">
    <citation type="submission" date="2013-08" db="EMBL/GenBank/DDBJ databases">
        <title>Intrasporangium oryzae NRRL B-24470.</title>
        <authorList>
            <person name="Liu H."/>
            <person name="Wang G."/>
        </authorList>
    </citation>
    <scope>NUCLEOTIDE SEQUENCE [LARGE SCALE GENOMIC DNA]</scope>
    <source>
        <strain evidence="11">Q5-1</strain>
    </source>
</reference>
<feature type="transmembrane region" description="Helical" evidence="7">
    <location>
        <begin position="167"/>
        <end position="189"/>
    </location>
</feature>
<keyword evidence="5 7" id="KW-0472">Membrane</keyword>
<feature type="transmembrane region" description="Helical" evidence="7">
    <location>
        <begin position="124"/>
        <end position="146"/>
    </location>
</feature>
<evidence type="ECO:0008006" key="12">
    <source>
        <dbReference type="Google" id="ProtNLM"/>
    </source>
</evidence>
<gene>
    <name evidence="10" type="ORF">N864_21195</name>
</gene>
<feature type="transmembrane region" description="Helical" evidence="7">
    <location>
        <begin position="233"/>
        <end position="253"/>
    </location>
</feature>
<evidence type="ECO:0000256" key="5">
    <source>
        <dbReference type="ARBA" id="ARBA00023136"/>
    </source>
</evidence>
<keyword evidence="4 7" id="KW-1133">Transmembrane helix</keyword>
<dbReference type="EMBL" id="AWQS01000047">
    <property type="protein sequence ID" value="EWT06441.1"/>
    <property type="molecule type" value="Genomic_DNA"/>
</dbReference>
<evidence type="ECO:0000256" key="3">
    <source>
        <dbReference type="ARBA" id="ARBA00022692"/>
    </source>
</evidence>
<dbReference type="OrthoDB" id="5244233at2"/>
<dbReference type="GO" id="GO:0005886">
    <property type="term" value="C:plasma membrane"/>
    <property type="evidence" value="ECO:0007669"/>
    <property type="project" value="UniProtKB-SubCell"/>
</dbReference>
<dbReference type="InterPro" id="IPR018929">
    <property type="entry name" value="DUF2510"/>
</dbReference>
<comment type="subcellular location">
    <subcellularLocation>
        <location evidence="1">Cell membrane</location>
        <topology evidence="1">Multi-pass membrane protein</topology>
    </subcellularLocation>
</comment>
<feature type="region of interest" description="Disordered" evidence="6">
    <location>
        <begin position="28"/>
        <end position="78"/>
    </location>
</feature>
<dbReference type="AlphaFoldDB" id="W9GJL2"/>
<sequence>MSQQPSGWYDDPTDPDLLRYWDGVTWTTHTAPKKSPTASQSTIGMPQQTQQPTAPMPTGSGWQDRPVQGAPGYGQGGQYPYGQQAPQYPYQQAPQFPQAPGAAWMHAGPTTIDGVPLASWGRRFGAWIIDGIIIAVISGILINLFVPSYAQMIDDITRAIEGNNPEAMNNIIGQSVGTVFLVGLLSYLFASVYAIAFWVTTAQTVGKMAMKISVRRMDRPGPLDLGTAVRRRLLALLSVIPGVSGLYSIVLLLDGLWPLWDEKRQTLHDKIASTQVVMGKQPRTPR</sequence>
<dbReference type="Proteomes" id="UP000019494">
    <property type="component" value="Unassembled WGS sequence"/>
</dbReference>
<dbReference type="PANTHER" id="PTHR36115:SF4">
    <property type="entry name" value="MEMBRANE PROTEIN"/>
    <property type="match status" value="1"/>
</dbReference>
<organism evidence="10 11">
    <name type="scientific">Intrasporangium chromatireducens Q5-1</name>
    <dbReference type="NCBI Taxonomy" id="584657"/>
    <lineage>
        <taxon>Bacteria</taxon>
        <taxon>Bacillati</taxon>
        <taxon>Actinomycetota</taxon>
        <taxon>Actinomycetes</taxon>
        <taxon>Micrococcales</taxon>
        <taxon>Intrasporangiaceae</taxon>
        <taxon>Intrasporangium</taxon>
    </lineage>
</organism>
<proteinExistence type="predicted"/>
<dbReference type="InterPro" id="IPR010432">
    <property type="entry name" value="RDD"/>
</dbReference>
<dbReference type="Pfam" id="PF10708">
    <property type="entry name" value="DUF2510"/>
    <property type="match status" value="1"/>
</dbReference>
<name>W9GJL2_9MICO</name>
<feature type="domain" description="RDD" evidence="8">
    <location>
        <begin position="117"/>
        <end position="272"/>
    </location>
</feature>
<dbReference type="PATRIC" id="fig|584657.3.peg.1619"/>
<evidence type="ECO:0000256" key="1">
    <source>
        <dbReference type="ARBA" id="ARBA00004651"/>
    </source>
</evidence>
<evidence type="ECO:0000313" key="10">
    <source>
        <dbReference type="EMBL" id="EWT06441.1"/>
    </source>
</evidence>